<sequence>MNTEKQQTHNARSEVTGVAEAPDDAPGGPGGGLFGGMFAHGRVEDQVGDEAWLRALLDAEAALARACARGGVMGAADAEAIAAVCVPERFDAGAIGRAAAASGNPVVPLVRELTRAVGGDAARHVHYGATSQDIMDTAAVLVSRRAAAVIRSDADALCEVLAVLTERHRSTLMPGRTLLQQALPTTFGLVAAGWLEAVGGASARLGASAELPAQLGGAAGTLASLGEAGPRVAAAFADELGLAEPALPWHTDRGRVAELAGALARLCGAVGKAAGDIVLLAQTEVGEVVEAGGSGVGGSSTLPHKRNPVAAVSARAGAAQAPGLAATLFAAQVQEHQRAAGAWQSEWVPLTQLLRVTGSAVAWLRASVERLEARPERMRANLGLTGGLPLAERVTTDLAPELGRLAAHDLVKAACAESVDSGRRLVDVLAERLAGRRTAAQLAALLDPAGYLGAADAFVDRALSAHRSRARTVTEERR</sequence>
<dbReference type="SUPFAM" id="SSF48557">
    <property type="entry name" value="L-aspartase-like"/>
    <property type="match status" value="1"/>
</dbReference>
<dbReference type="GO" id="GO:0019619">
    <property type="term" value="P:3,4-dihydroxybenzoate catabolic process"/>
    <property type="evidence" value="ECO:0007669"/>
    <property type="project" value="InterPro"/>
</dbReference>
<dbReference type="InterPro" id="IPR000362">
    <property type="entry name" value="Fumarate_lyase_fam"/>
</dbReference>
<dbReference type="InterPro" id="IPR012789">
    <property type="entry name" value="Protocat_PcaB-like"/>
</dbReference>
<keyword evidence="1" id="KW-0456">Lyase</keyword>
<keyword evidence="6" id="KW-1185">Reference proteome</keyword>
<feature type="region of interest" description="Disordered" evidence="3">
    <location>
        <begin position="1"/>
        <end position="30"/>
    </location>
</feature>
<dbReference type="Proteomes" id="UP000546642">
    <property type="component" value="Unassembled WGS sequence"/>
</dbReference>
<evidence type="ECO:0000256" key="3">
    <source>
        <dbReference type="SAM" id="MobiDB-lite"/>
    </source>
</evidence>
<protein>
    <submittedName>
        <fullName evidence="5">3-carboxy-cis,cis-muconate cycloisomerase</fullName>
        <ecNumber evidence="5">5.5.1.2</ecNumber>
    </submittedName>
</protein>
<dbReference type="NCBIfam" id="TIGR02426">
    <property type="entry name" value="protocat_pcaB"/>
    <property type="match status" value="1"/>
</dbReference>
<dbReference type="Gene3D" id="1.20.200.10">
    <property type="entry name" value="Fumarase/aspartase (Central domain)"/>
    <property type="match status" value="1"/>
</dbReference>
<dbReference type="PRINTS" id="PR00145">
    <property type="entry name" value="ARGSUCLYASE"/>
</dbReference>
<dbReference type="PRINTS" id="PR00149">
    <property type="entry name" value="FUMRATELYASE"/>
</dbReference>
<dbReference type="AlphaFoldDB" id="A0A7W9YF15"/>
<comment type="similarity">
    <text evidence="2">Belongs to the class-II fumarase/aspartase family.</text>
</comment>
<evidence type="ECO:0000256" key="1">
    <source>
        <dbReference type="ARBA" id="ARBA00023239"/>
    </source>
</evidence>
<keyword evidence="5" id="KW-0413">Isomerase</keyword>
<dbReference type="Gene3D" id="1.10.40.30">
    <property type="entry name" value="Fumarase/aspartase (C-terminal domain)"/>
    <property type="match status" value="1"/>
</dbReference>
<accession>A0A7W9YF15</accession>
<dbReference type="Pfam" id="PF00206">
    <property type="entry name" value="Lyase_1"/>
    <property type="match status" value="1"/>
</dbReference>
<feature type="compositionally biased region" description="Polar residues" evidence="3">
    <location>
        <begin position="1"/>
        <end position="10"/>
    </location>
</feature>
<dbReference type="EC" id="5.5.1.2" evidence="5"/>
<comment type="caution">
    <text evidence="5">The sequence shown here is derived from an EMBL/GenBank/DDBJ whole genome shotgun (WGS) entry which is preliminary data.</text>
</comment>
<evidence type="ECO:0000313" key="6">
    <source>
        <dbReference type="Proteomes" id="UP000546642"/>
    </source>
</evidence>
<reference evidence="5 6" key="1">
    <citation type="submission" date="2020-08" db="EMBL/GenBank/DDBJ databases">
        <title>Sequencing the genomes of 1000 actinobacteria strains.</title>
        <authorList>
            <person name="Klenk H.-P."/>
        </authorList>
    </citation>
    <scope>NUCLEOTIDE SEQUENCE [LARGE SCALE GENOMIC DNA]</scope>
    <source>
        <strain evidence="5 6">DSM 46659</strain>
    </source>
</reference>
<dbReference type="GO" id="GO:0016829">
    <property type="term" value="F:lyase activity"/>
    <property type="evidence" value="ECO:0007669"/>
    <property type="project" value="UniProtKB-KW"/>
</dbReference>
<dbReference type="SMART" id="SM00998">
    <property type="entry name" value="ADSL_C"/>
    <property type="match status" value="1"/>
</dbReference>
<evidence type="ECO:0000259" key="4">
    <source>
        <dbReference type="SMART" id="SM00998"/>
    </source>
</evidence>
<evidence type="ECO:0000313" key="5">
    <source>
        <dbReference type="EMBL" id="MBB6170917.1"/>
    </source>
</evidence>
<dbReference type="Pfam" id="PF10397">
    <property type="entry name" value="ADSL_C"/>
    <property type="match status" value="1"/>
</dbReference>
<dbReference type="InterPro" id="IPR019468">
    <property type="entry name" value="AdenyloSucc_lyase_C"/>
</dbReference>
<gene>
    <name evidence="5" type="ORF">HNR23_000977</name>
</gene>
<dbReference type="EMBL" id="JACHDS010000001">
    <property type="protein sequence ID" value="MBB6170917.1"/>
    <property type="molecule type" value="Genomic_DNA"/>
</dbReference>
<dbReference type="PANTHER" id="PTHR43172">
    <property type="entry name" value="ADENYLOSUCCINATE LYASE"/>
    <property type="match status" value="1"/>
</dbReference>
<organism evidence="5 6">
    <name type="scientific">Nocardiopsis mwathae</name>
    <dbReference type="NCBI Taxonomy" id="1472723"/>
    <lineage>
        <taxon>Bacteria</taxon>
        <taxon>Bacillati</taxon>
        <taxon>Actinomycetota</taxon>
        <taxon>Actinomycetes</taxon>
        <taxon>Streptosporangiales</taxon>
        <taxon>Nocardiopsidaceae</taxon>
        <taxon>Nocardiopsis</taxon>
    </lineage>
</organism>
<feature type="compositionally biased region" description="Low complexity" evidence="3">
    <location>
        <begin position="17"/>
        <end position="26"/>
    </location>
</feature>
<feature type="domain" description="Adenylosuccinate lyase C-terminal" evidence="4">
    <location>
        <begin position="386"/>
        <end position="463"/>
    </location>
</feature>
<dbReference type="InterPro" id="IPR008948">
    <property type="entry name" value="L-Aspartase-like"/>
</dbReference>
<name>A0A7W9YF15_9ACTN</name>
<dbReference type="InterPro" id="IPR022761">
    <property type="entry name" value="Fumarate_lyase_N"/>
</dbReference>
<dbReference type="PANTHER" id="PTHR43172:SF2">
    <property type="entry name" value="ADENYLOSUCCINATE LYASE C-TERMINAL DOMAIN-CONTAINING PROTEIN"/>
    <property type="match status" value="1"/>
</dbReference>
<proteinExistence type="inferred from homology"/>
<dbReference type="GO" id="GO:0047472">
    <property type="term" value="F:3-carboxy-cis,cis-muconate cycloisomerase activity"/>
    <property type="evidence" value="ECO:0007669"/>
    <property type="project" value="UniProtKB-EC"/>
</dbReference>
<evidence type="ECO:0000256" key="2">
    <source>
        <dbReference type="ARBA" id="ARBA00034772"/>
    </source>
</evidence>